<organism evidence="3 4">
    <name type="scientific">Pyrococcus horikoshii (strain ATCC 700860 / DSM 12428 / JCM 9974 / NBRC 100139 / OT-3)</name>
    <dbReference type="NCBI Taxonomy" id="70601"/>
    <lineage>
        <taxon>Archaea</taxon>
        <taxon>Methanobacteriati</taxon>
        <taxon>Methanobacteriota</taxon>
        <taxon>Thermococci</taxon>
        <taxon>Thermococcales</taxon>
        <taxon>Thermococcaceae</taxon>
        <taxon>Pyrococcus</taxon>
    </lineage>
</organism>
<dbReference type="STRING" id="70601.gene:9377951"/>
<evidence type="ECO:0000259" key="2">
    <source>
        <dbReference type="Pfam" id="PF24034"/>
    </source>
</evidence>
<dbReference type="Proteomes" id="UP000000752">
    <property type="component" value="Chromosome"/>
</dbReference>
<dbReference type="InterPro" id="IPR036388">
    <property type="entry name" value="WH-like_DNA-bd_sf"/>
</dbReference>
<dbReference type="PIR" id="F71091">
    <property type="entry name" value="F71091"/>
</dbReference>
<keyword evidence="1" id="KW-0472">Membrane</keyword>
<accession>O58723</accession>
<dbReference type="SUPFAM" id="SSF46785">
    <property type="entry name" value="Winged helix' DNA-binding domain"/>
    <property type="match status" value="1"/>
</dbReference>
<feature type="domain" description="DUF7343" evidence="2">
    <location>
        <begin position="218"/>
        <end position="276"/>
    </location>
</feature>
<dbReference type="CDD" id="cd00090">
    <property type="entry name" value="HTH_ARSR"/>
    <property type="match status" value="1"/>
</dbReference>
<dbReference type="InterPro" id="IPR055767">
    <property type="entry name" value="DUF7343"/>
</dbReference>
<gene>
    <name evidence="3" type="ordered locus">PH0995</name>
</gene>
<dbReference type="KEGG" id="pho:PH0995"/>
<dbReference type="Pfam" id="PF24034">
    <property type="entry name" value="DUF7343"/>
    <property type="match status" value="1"/>
</dbReference>
<protein>
    <recommendedName>
        <fullName evidence="2">DUF7343 domain-containing protein</fullName>
    </recommendedName>
</protein>
<dbReference type="AlphaFoldDB" id="O58723"/>
<dbReference type="eggNOG" id="arCOG00374">
    <property type="taxonomic scope" value="Archaea"/>
</dbReference>
<dbReference type="InterPro" id="IPR011991">
    <property type="entry name" value="ArsR-like_HTH"/>
</dbReference>
<keyword evidence="1" id="KW-1133">Transmembrane helix</keyword>
<evidence type="ECO:0000256" key="1">
    <source>
        <dbReference type="SAM" id="Phobius"/>
    </source>
</evidence>
<dbReference type="Gene3D" id="1.10.10.10">
    <property type="entry name" value="Winged helix-like DNA-binding domain superfamily/Winged helix DNA-binding domain"/>
    <property type="match status" value="1"/>
</dbReference>
<evidence type="ECO:0000313" key="4">
    <source>
        <dbReference type="Proteomes" id="UP000000752"/>
    </source>
</evidence>
<name>O58723_PYRHO</name>
<keyword evidence="1" id="KW-0812">Transmembrane</keyword>
<reference evidence="3 4" key="1">
    <citation type="journal article" date="1998" name="DNA Res.">
        <title>Complete sequence and gene organization of the genome of a hyper-thermophilic archaebacterium, Pyrococcus horikoshii OT3.</title>
        <authorList>
            <person name="Kawarabayasi Y."/>
            <person name="Sawada M."/>
            <person name="Horikawa H."/>
            <person name="Haikawa Y."/>
            <person name="Hino Y."/>
            <person name="Yamamoto S."/>
            <person name="Sekine M."/>
            <person name="Baba S."/>
            <person name="Kosugi H."/>
            <person name="Hosoyama A."/>
            <person name="Nagai Y."/>
            <person name="Sakai M."/>
            <person name="Ogura K."/>
            <person name="Otuka R."/>
            <person name="Nakazawa H."/>
            <person name="Takamiya M."/>
            <person name="Ohfuku Y."/>
            <person name="Funahashi T."/>
            <person name="Tanaka T."/>
            <person name="Kudoh Y."/>
            <person name="Yamazaki J."/>
            <person name="Kushida N."/>
            <person name="Oguchi A."/>
            <person name="Aoki K."/>
            <person name="Nakamura Y."/>
            <person name="Robb T.F."/>
            <person name="Horikoshi K."/>
            <person name="Masuchi Y."/>
            <person name="Shizuya H."/>
            <person name="Kikuchi H."/>
        </authorList>
    </citation>
    <scope>NUCLEOTIDE SEQUENCE [LARGE SCALE GENOMIC DNA]</scope>
    <source>
        <strain evidence="4">ATCC 700860 / DSM 12428 / JCM 9974 / NBRC 100139 / OT-3</strain>
    </source>
</reference>
<dbReference type="EMBL" id="BA000001">
    <property type="protein sequence ID" value="BAA30092.1"/>
    <property type="molecule type" value="Genomic_DNA"/>
</dbReference>
<sequence>MMNFIKKVGVSIMFLTLFLSFTSAYIVENMTIFVWRDGSITVKEVIYPEDYEVFIKVPTLGKAEDILVISDNRTLLEYESDGSFVKIETLDVRRVTVIYTVKNYVKREGALWTLKFNVTQAPVKVILPLEASVISISDLPIAYSNDTIVMGPGNVTICYTFKSLLPKKAGISHRAIAGAIILVAITAGILALKGSKREERKYSEDKLRKLAKEYNLNDDELNAIIYLIEKGGKCRQAELRKALNLPKTTVWRMIRRLEQMGLVKLYKVGRENWVELAIDMQRYA</sequence>
<dbReference type="InterPro" id="IPR036390">
    <property type="entry name" value="WH_DNA-bd_sf"/>
</dbReference>
<proteinExistence type="predicted"/>
<evidence type="ECO:0000313" key="3">
    <source>
        <dbReference type="EMBL" id="BAA30092.1"/>
    </source>
</evidence>
<feature type="transmembrane region" description="Helical" evidence="1">
    <location>
        <begin position="171"/>
        <end position="192"/>
    </location>
</feature>
<dbReference type="EnsemblBacteria" id="BAA30092">
    <property type="protein sequence ID" value="BAA30092"/>
    <property type="gene ID" value="BAA30092"/>
</dbReference>
<keyword evidence="4" id="KW-1185">Reference proteome</keyword>